<dbReference type="Gene3D" id="3.90.1720.10">
    <property type="entry name" value="endopeptidase domain like (from Nostoc punctiforme)"/>
    <property type="match status" value="1"/>
</dbReference>
<reference evidence="3" key="1">
    <citation type="journal article" date="2021" name="Proc. Natl. Acad. Sci. U.S.A.">
        <title>A Catalog of Tens of Thousands of Viruses from Human Metagenomes Reveals Hidden Associations with Chronic Diseases.</title>
        <authorList>
            <person name="Tisza M.J."/>
            <person name="Buck C.B."/>
        </authorList>
    </citation>
    <scope>NUCLEOTIDE SEQUENCE</scope>
    <source>
        <strain evidence="3">CtoqT5</strain>
    </source>
</reference>
<dbReference type="Gene3D" id="2.30.30.40">
    <property type="entry name" value="SH3 Domains"/>
    <property type="match status" value="1"/>
</dbReference>
<proteinExistence type="predicted"/>
<dbReference type="SUPFAM" id="SSF54001">
    <property type="entry name" value="Cysteine proteinases"/>
    <property type="match status" value="1"/>
</dbReference>
<name>A0A8S5MP77_9CAUD</name>
<keyword evidence="1" id="KW-0929">Antimicrobial</keyword>
<evidence type="ECO:0000313" key="3">
    <source>
        <dbReference type="EMBL" id="DAD84078.1"/>
    </source>
</evidence>
<dbReference type="GO" id="GO:0001897">
    <property type="term" value="P:symbiont-mediated cytolysis of host cell"/>
    <property type="evidence" value="ECO:0007669"/>
    <property type="project" value="UniProtKB-ARBA"/>
</dbReference>
<dbReference type="InterPro" id="IPR038765">
    <property type="entry name" value="Papain-like_cys_pep_sf"/>
</dbReference>
<sequence>MYKPRLKAPAPNNVLWTKKNPFFRAGYGLPNCTAYVWGRWYELIGKAPKLSLGNAGDWYKNIKDGYERGDTPRLGAVICWSKVGGEAQGKGHVAIVEKINPDGSIVIGESGYKKFRFRTMTLKPPYTYFTGYKLQGFIYCPAVKERTYDVLSTLNIRAKPSLTGKVLDKLKKGESVTGIPSGTWLKTEKGYVRIRGIKEYLREI</sequence>
<feature type="domain" description="Peptidase C51" evidence="2">
    <location>
        <begin position="7"/>
        <end position="139"/>
    </location>
</feature>
<accession>A0A8S5MP77</accession>
<evidence type="ECO:0000259" key="2">
    <source>
        <dbReference type="PROSITE" id="PS50911"/>
    </source>
</evidence>
<dbReference type="InterPro" id="IPR007921">
    <property type="entry name" value="CHAP_dom"/>
</dbReference>
<dbReference type="PROSITE" id="PS50911">
    <property type="entry name" value="CHAP"/>
    <property type="match status" value="1"/>
</dbReference>
<protein>
    <submittedName>
        <fullName evidence="3">CHAP domain protein</fullName>
    </submittedName>
</protein>
<organism evidence="3">
    <name type="scientific">Podoviridae sp. ctoqT5</name>
    <dbReference type="NCBI Taxonomy" id="2826577"/>
    <lineage>
        <taxon>Viruses</taxon>
        <taxon>Duplodnaviria</taxon>
        <taxon>Heunggongvirae</taxon>
        <taxon>Uroviricota</taxon>
        <taxon>Caudoviricetes</taxon>
    </lineage>
</organism>
<dbReference type="Pfam" id="PF05257">
    <property type="entry name" value="CHAP"/>
    <property type="match status" value="1"/>
</dbReference>
<dbReference type="EMBL" id="BK014952">
    <property type="protein sequence ID" value="DAD84078.1"/>
    <property type="molecule type" value="Genomic_DNA"/>
</dbReference>
<evidence type="ECO:0000256" key="1">
    <source>
        <dbReference type="ARBA" id="ARBA00022529"/>
    </source>
</evidence>